<evidence type="ECO:0000256" key="3">
    <source>
        <dbReference type="ARBA" id="ARBA00022519"/>
    </source>
</evidence>
<keyword evidence="6" id="KW-1278">Translocase</keyword>
<proteinExistence type="predicted"/>
<keyword evidence="10" id="KW-1185">Reference proteome</keyword>
<dbReference type="GO" id="GO:0005524">
    <property type="term" value="F:ATP binding"/>
    <property type="evidence" value="ECO:0007669"/>
    <property type="project" value="UniProtKB-KW"/>
</dbReference>
<dbReference type="PROSITE" id="PS00211">
    <property type="entry name" value="ABC_TRANSPORTER_1"/>
    <property type="match status" value="1"/>
</dbReference>
<dbReference type="SMART" id="SM00382">
    <property type="entry name" value="AAA"/>
    <property type="match status" value="1"/>
</dbReference>
<evidence type="ECO:0000313" key="9">
    <source>
        <dbReference type="EMBL" id="MBT0957532.1"/>
    </source>
</evidence>
<accession>A0AAP2CN85</accession>
<dbReference type="Proteomes" id="UP001315686">
    <property type="component" value="Unassembled WGS sequence"/>
</dbReference>
<evidence type="ECO:0000256" key="5">
    <source>
        <dbReference type="ARBA" id="ARBA00022840"/>
    </source>
</evidence>
<dbReference type="InterPro" id="IPR027417">
    <property type="entry name" value="P-loop_NTPase"/>
</dbReference>
<dbReference type="RefSeq" id="WP_327793762.1">
    <property type="nucleotide sequence ID" value="NZ_JADQAZ010000002.1"/>
</dbReference>
<keyword evidence="7" id="KW-0472">Membrane</keyword>
<evidence type="ECO:0000256" key="4">
    <source>
        <dbReference type="ARBA" id="ARBA00022741"/>
    </source>
</evidence>
<evidence type="ECO:0000256" key="1">
    <source>
        <dbReference type="ARBA" id="ARBA00022448"/>
    </source>
</evidence>
<keyword evidence="1" id="KW-0813">Transport</keyword>
<dbReference type="AlphaFoldDB" id="A0AAP2CN85"/>
<dbReference type="Pfam" id="PF00005">
    <property type="entry name" value="ABC_tran"/>
    <property type="match status" value="1"/>
</dbReference>
<gene>
    <name evidence="9" type="ORF">IV417_09045</name>
</gene>
<name>A0AAP2CN85_9RHOB</name>
<organism evidence="9 10">
    <name type="scientific">Harenicola maris</name>
    <dbReference type="NCBI Taxonomy" id="2841044"/>
    <lineage>
        <taxon>Bacteria</taxon>
        <taxon>Pseudomonadati</taxon>
        <taxon>Pseudomonadota</taxon>
        <taxon>Alphaproteobacteria</taxon>
        <taxon>Rhodobacterales</taxon>
        <taxon>Paracoccaceae</taxon>
        <taxon>Harenicola</taxon>
    </lineage>
</organism>
<evidence type="ECO:0000259" key="8">
    <source>
        <dbReference type="PROSITE" id="PS50893"/>
    </source>
</evidence>
<protein>
    <submittedName>
        <fullName evidence="9">ATP-binding cassette domain-containing protein</fullName>
    </submittedName>
</protein>
<dbReference type="EMBL" id="JADQAZ010000002">
    <property type="protein sequence ID" value="MBT0957532.1"/>
    <property type="molecule type" value="Genomic_DNA"/>
</dbReference>
<evidence type="ECO:0000256" key="6">
    <source>
        <dbReference type="ARBA" id="ARBA00022967"/>
    </source>
</evidence>
<sequence>MLDLDELTITQGDFALEATLTVPQGGRVAVLGPSGGGKSTLLLGIGGYIATQGGMTWDGEDLSPLAPGARPISTLFQAHNLFPHLTVARNVGFGLRPDLRLGADGWARVAQVLGQVGLEGMGDRMPASLSGGQQSRVALARVLLRAQPLLLLDEPFAALGPALKVEMLDLVAQLADQNGLTVLMVTHDRADAERFAKDTILVAGGRAHPPMPTQALLANPPAELAAYLGT</sequence>
<feature type="domain" description="ABC transporter" evidence="8">
    <location>
        <begin position="2"/>
        <end position="229"/>
    </location>
</feature>
<dbReference type="PANTHER" id="PTHR42781:SF1">
    <property type="entry name" value="THIAMINE IMPORT ATP-BINDING PROTEIN THIQ"/>
    <property type="match status" value="1"/>
</dbReference>
<evidence type="ECO:0000256" key="2">
    <source>
        <dbReference type="ARBA" id="ARBA00022475"/>
    </source>
</evidence>
<evidence type="ECO:0000313" key="10">
    <source>
        <dbReference type="Proteomes" id="UP001315686"/>
    </source>
</evidence>
<dbReference type="SUPFAM" id="SSF52540">
    <property type="entry name" value="P-loop containing nucleoside triphosphate hydrolases"/>
    <property type="match status" value="1"/>
</dbReference>
<dbReference type="GO" id="GO:0016887">
    <property type="term" value="F:ATP hydrolysis activity"/>
    <property type="evidence" value="ECO:0007669"/>
    <property type="project" value="InterPro"/>
</dbReference>
<dbReference type="InterPro" id="IPR050093">
    <property type="entry name" value="ABC_SmlMolc_Importer"/>
</dbReference>
<dbReference type="PANTHER" id="PTHR42781">
    <property type="entry name" value="SPERMIDINE/PUTRESCINE IMPORT ATP-BINDING PROTEIN POTA"/>
    <property type="match status" value="1"/>
</dbReference>
<comment type="caution">
    <text evidence="9">The sequence shown here is derived from an EMBL/GenBank/DDBJ whole genome shotgun (WGS) entry which is preliminary data.</text>
</comment>
<reference evidence="9 10" key="1">
    <citation type="journal article" date="2021" name="Arch. Microbiol.">
        <title>Harenicola maris gen. nov., sp. nov. isolated from the Sea of Japan shallow sediments.</title>
        <authorList>
            <person name="Romanenko L.A."/>
            <person name="Kurilenko V.V."/>
            <person name="Chernysheva N.Y."/>
            <person name="Tekutyeva L.A."/>
            <person name="Velansky P.V."/>
            <person name="Svetashev V.I."/>
            <person name="Isaeva M.P."/>
        </authorList>
    </citation>
    <scope>NUCLEOTIDE SEQUENCE [LARGE SCALE GENOMIC DNA]</scope>
    <source>
        <strain evidence="9 10">KMM 3653</strain>
    </source>
</reference>
<dbReference type="InterPro" id="IPR003593">
    <property type="entry name" value="AAA+_ATPase"/>
</dbReference>
<keyword evidence="2" id="KW-1003">Cell membrane</keyword>
<keyword evidence="5 9" id="KW-0067">ATP-binding</keyword>
<evidence type="ECO:0000256" key="7">
    <source>
        <dbReference type="ARBA" id="ARBA00023136"/>
    </source>
</evidence>
<dbReference type="InterPro" id="IPR017871">
    <property type="entry name" value="ABC_transporter-like_CS"/>
</dbReference>
<keyword evidence="4" id="KW-0547">Nucleotide-binding</keyword>
<dbReference type="Gene3D" id="3.40.50.300">
    <property type="entry name" value="P-loop containing nucleotide triphosphate hydrolases"/>
    <property type="match status" value="1"/>
</dbReference>
<dbReference type="PROSITE" id="PS50893">
    <property type="entry name" value="ABC_TRANSPORTER_2"/>
    <property type="match status" value="1"/>
</dbReference>
<dbReference type="InterPro" id="IPR003439">
    <property type="entry name" value="ABC_transporter-like_ATP-bd"/>
</dbReference>
<keyword evidence="3" id="KW-0997">Cell inner membrane</keyword>